<keyword evidence="3" id="KW-1185">Reference proteome</keyword>
<dbReference type="OrthoDB" id="5975561at2"/>
<evidence type="ECO:0000313" key="2">
    <source>
        <dbReference type="EMBL" id="ADV26276.1"/>
    </source>
</evidence>
<evidence type="ECO:0008006" key="4">
    <source>
        <dbReference type="Google" id="ProtNLM"/>
    </source>
</evidence>
<evidence type="ECO:0000313" key="3">
    <source>
        <dbReference type="Proteomes" id="UP000008632"/>
    </source>
</evidence>
<dbReference type="HOGENOM" id="CLU_1037744_0_0_6"/>
<protein>
    <recommendedName>
        <fullName evidence="4">Lipoprotein</fullName>
    </recommendedName>
</protein>
<dbReference type="RefSeq" id="WP_013534106.1">
    <property type="nucleotide sequence ID" value="NC_014924.1"/>
</dbReference>
<organism evidence="2 3">
    <name type="scientific">Pseudoxanthomonas suwonensis (strain 11-1)</name>
    <dbReference type="NCBI Taxonomy" id="743721"/>
    <lineage>
        <taxon>Bacteria</taxon>
        <taxon>Pseudomonadati</taxon>
        <taxon>Pseudomonadota</taxon>
        <taxon>Gammaproteobacteria</taxon>
        <taxon>Lysobacterales</taxon>
        <taxon>Lysobacteraceae</taxon>
        <taxon>Pseudoxanthomonas</taxon>
    </lineage>
</organism>
<feature type="chain" id="PRO_5003212317" description="Lipoprotein" evidence="1">
    <location>
        <begin position="25"/>
        <end position="268"/>
    </location>
</feature>
<proteinExistence type="predicted"/>
<dbReference type="Proteomes" id="UP000008632">
    <property type="component" value="Chromosome"/>
</dbReference>
<dbReference type="AlphaFoldDB" id="E6WQ27"/>
<sequence>MSILPPGPVLQRVGLLLVLPAALAGCDATPSAPAMAGPAGAPLAEAMEASWGRLDEASRQATSAPCDTAAAISLALDGWVNGVEAAGLRSRFATQAAIARHRAQSIQQRCTDATAPATAAAPVRQAPSADAPRPALSDAVIDAYVRGMDEEIALMRASGNHFVSLSAHDAQGRQVAAAAGLAPADYRRVRDALQKLLYEDMLHARYAGTEGQARLSRLERHKRDHALEVLARDPYAPLSADERETVQARMAALRPLYTRYMELATVGD</sequence>
<reference evidence="2 3" key="1">
    <citation type="submission" date="2011-01" db="EMBL/GenBank/DDBJ databases">
        <title>Complete sequence of Pseudoxanthomonas suwonensis 11-1.</title>
        <authorList>
            <consortium name="US DOE Joint Genome Institute"/>
            <person name="Lucas S."/>
            <person name="Copeland A."/>
            <person name="Lapidus A."/>
            <person name="Cheng J.-F."/>
            <person name="Goodwin L."/>
            <person name="Pitluck S."/>
            <person name="Teshima H."/>
            <person name="Detter J.C."/>
            <person name="Han C."/>
            <person name="Tapia R."/>
            <person name="Land M."/>
            <person name="Hauser L."/>
            <person name="Kyrpides N."/>
            <person name="Ivanova N."/>
            <person name="Ovchinnikova G."/>
            <person name="Siebers A.K."/>
            <person name="Allgaier M."/>
            <person name="Thelen M.P."/>
            <person name="Hugenholtz P."/>
            <person name="Gladden J."/>
            <person name="Woyke T."/>
        </authorList>
    </citation>
    <scope>NUCLEOTIDE SEQUENCE [LARGE SCALE GENOMIC DNA]</scope>
    <source>
        <strain evidence="3">11-1</strain>
    </source>
</reference>
<dbReference type="STRING" id="743721.Psesu_0417"/>
<feature type="signal peptide" evidence="1">
    <location>
        <begin position="1"/>
        <end position="24"/>
    </location>
</feature>
<dbReference type="eggNOG" id="ENOG5031326">
    <property type="taxonomic scope" value="Bacteria"/>
</dbReference>
<evidence type="ECO:0000256" key="1">
    <source>
        <dbReference type="SAM" id="SignalP"/>
    </source>
</evidence>
<dbReference type="EMBL" id="CP002446">
    <property type="protein sequence ID" value="ADV26276.1"/>
    <property type="molecule type" value="Genomic_DNA"/>
</dbReference>
<dbReference type="KEGG" id="psu:Psesu_0417"/>
<name>E6WQ27_PSEUU</name>
<gene>
    <name evidence="2" type="ordered locus">Psesu_0417</name>
</gene>
<keyword evidence="1" id="KW-0732">Signal</keyword>
<accession>E6WQ27</accession>